<proteinExistence type="predicted"/>
<dbReference type="Proteomes" id="UP001234581">
    <property type="component" value="Unassembled WGS sequence"/>
</dbReference>
<reference evidence="3 4" key="1">
    <citation type="submission" date="2023-03" db="EMBL/GenBank/DDBJ databases">
        <title>Genome sequence of Lichtheimia ornata CBS 291.66.</title>
        <authorList>
            <person name="Mohabir J.T."/>
            <person name="Shea T.P."/>
            <person name="Kurbessoian T."/>
            <person name="Berby B."/>
            <person name="Fontaine J."/>
            <person name="Livny J."/>
            <person name="Gnirke A."/>
            <person name="Stajich J.E."/>
            <person name="Cuomo C.A."/>
        </authorList>
    </citation>
    <scope>NUCLEOTIDE SEQUENCE [LARGE SCALE GENOMIC DNA]</scope>
    <source>
        <strain evidence="3">CBS 291.66</strain>
    </source>
</reference>
<dbReference type="Gene3D" id="3.40.50.150">
    <property type="entry name" value="Vaccinia Virus protein VP39"/>
    <property type="match status" value="1"/>
</dbReference>
<evidence type="ECO:0000259" key="2">
    <source>
        <dbReference type="Pfam" id="PF13649"/>
    </source>
</evidence>
<feature type="compositionally biased region" description="Basic residues" evidence="1">
    <location>
        <begin position="141"/>
        <end position="150"/>
    </location>
</feature>
<feature type="region of interest" description="Disordered" evidence="1">
    <location>
        <begin position="141"/>
        <end position="191"/>
    </location>
</feature>
<dbReference type="CDD" id="cd02440">
    <property type="entry name" value="AdoMet_MTases"/>
    <property type="match status" value="1"/>
</dbReference>
<dbReference type="InterPro" id="IPR041698">
    <property type="entry name" value="Methyltransf_25"/>
</dbReference>
<sequence>MTKNRPPSRLFSWLSQWTRRYSSSDDSPSCDDTSSPSSYSQPPQPQPQVTSTEPINVPRPSITLSVAGTIDTCFYSTSSFHSSTNNPSCSSSPRRASAMNEIWKGNEDPLITTTATNGHHAAAATTVSLGASYPEKRLSFHHHHHHHPHHTSMSVSPCSPPASVHRPSSVFSLPPPNTTTTRTNRDDVRPPRLSYDMDVVLSPTLLSNNNNNNNHHYQHHHSMTPSTTTHHKQEDVVEEKPKKIKIKDSSWPRADRMIIRQELVRLALDGLFYSPVNLSDPSKERKILHIGCGDGSWCMDMAKKYKHCWVLGMDERDVLDRHKTMPSNFRFIRVQHDMLTDLKRLSEDQFDFIYGRFLIFSLPPDLYRDIVQECWRLCRPSGYVEMMELDMRIYGNPHIGPMTQELNAQVIHLMERRSLDPHFAQHLQDVFFFHELVEQMHQQHGYAYHAKHTSLPLGVWGGRIGVMFRDDLHDMIEMIHIREQQRKRRPSPRPRQRSSSSSYFTYIDHSAYTQDDDDDDDYDDDDTSDFVDDYDPWTDQRLRATLEQMDEELEMHWAFMNLHHAYAQKL</sequence>
<evidence type="ECO:0000313" key="3">
    <source>
        <dbReference type="EMBL" id="KAJ8661455.1"/>
    </source>
</evidence>
<dbReference type="Pfam" id="PF13649">
    <property type="entry name" value="Methyltransf_25"/>
    <property type="match status" value="1"/>
</dbReference>
<dbReference type="AlphaFoldDB" id="A0AAD7VAT6"/>
<dbReference type="PANTHER" id="PTHR43591">
    <property type="entry name" value="METHYLTRANSFERASE"/>
    <property type="match status" value="1"/>
</dbReference>
<feature type="region of interest" description="Disordered" evidence="1">
    <location>
        <begin position="512"/>
        <end position="533"/>
    </location>
</feature>
<name>A0AAD7VAT6_9FUNG</name>
<dbReference type="InterPro" id="IPR029063">
    <property type="entry name" value="SAM-dependent_MTases_sf"/>
</dbReference>
<dbReference type="GeneID" id="83210137"/>
<feature type="compositionally biased region" description="Low complexity" evidence="1">
    <location>
        <begin position="24"/>
        <end position="52"/>
    </location>
</feature>
<dbReference type="EMBL" id="JARTCD010000008">
    <property type="protein sequence ID" value="KAJ8661455.1"/>
    <property type="molecule type" value="Genomic_DNA"/>
</dbReference>
<protein>
    <recommendedName>
        <fullName evidence="2">Methyltransferase domain-containing protein</fullName>
    </recommendedName>
</protein>
<dbReference type="PANTHER" id="PTHR43591:SF24">
    <property type="entry name" value="2-METHOXY-6-POLYPRENYL-1,4-BENZOQUINOL METHYLASE, MITOCHONDRIAL"/>
    <property type="match status" value="1"/>
</dbReference>
<feature type="region of interest" description="Disordered" evidence="1">
    <location>
        <begin position="481"/>
        <end position="500"/>
    </location>
</feature>
<feature type="compositionally biased region" description="Acidic residues" evidence="1">
    <location>
        <begin position="514"/>
        <end position="533"/>
    </location>
</feature>
<feature type="region of interest" description="Disordered" evidence="1">
    <location>
        <begin position="20"/>
        <end position="59"/>
    </location>
</feature>
<feature type="compositionally biased region" description="Basic and acidic residues" evidence="1">
    <location>
        <begin position="231"/>
        <end position="241"/>
    </location>
</feature>
<dbReference type="GO" id="GO:0008168">
    <property type="term" value="F:methyltransferase activity"/>
    <property type="evidence" value="ECO:0007669"/>
    <property type="project" value="TreeGrafter"/>
</dbReference>
<dbReference type="SUPFAM" id="SSF53335">
    <property type="entry name" value="S-adenosyl-L-methionine-dependent methyltransferases"/>
    <property type="match status" value="1"/>
</dbReference>
<feature type="region of interest" description="Disordered" evidence="1">
    <location>
        <begin position="210"/>
        <end position="241"/>
    </location>
</feature>
<evidence type="ECO:0000313" key="4">
    <source>
        <dbReference type="Proteomes" id="UP001234581"/>
    </source>
</evidence>
<accession>A0AAD7VAT6</accession>
<dbReference type="RefSeq" id="XP_058346368.1">
    <property type="nucleotide sequence ID" value="XM_058482801.1"/>
</dbReference>
<keyword evidence="4" id="KW-1185">Reference proteome</keyword>
<evidence type="ECO:0000256" key="1">
    <source>
        <dbReference type="SAM" id="MobiDB-lite"/>
    </source>
</evidence>
<comment type="caution">
    <text evidence="3">The sequence shown here is derived from an EMBL/GenBank/DDBJ whole genome shotgun (WGS) entry which is preliminary data.</text>
</comment>
<gene>
    <name evidence="3" type="ORF">O0I10_002721</name>
</gene>
<feature type="compositionally biased region" description="Basic residues" evidence="1">
    <location>
        <begin position="485"/>
        <end position="496"/>
    </location>
</feature>
<organism evidence="3 4">
    <name type="scientific">Lichtheimia ornata</name>
    <dbReference type="NCBI Taxonomy" id="688661"/>
    <lineage>
        <taxon>Eukaryota</taxon>
        <taxon>Fungi</taxon>
        <taxon>Fungi incertae sedis</taxon>
        <taxon>Mucoromycota</taxon>
        <taxon>Mucoromycotina</taxon>
        <taxon>Mucoromycetes</taxon>
        <taxon>Mucorales</taxon>
        <taxon>Lichtheimiaceae</taxon>
        <taxon>Lichtheimia</taxon>
    </lineage>
</organism>
<feature type="domain" description="Methyltransferase" evidence="2">
    <location>
        <begin position="287"/>
        <end position="382"/>
    </location>
</feature>